<feature type="transmembrane region" description="Helical" evidence="6">
    <location>
        <begin position="519"/>
        <end position="540"/>
    </location>
</feature>
<dbReference type="GO" id="GO:0022857">
    <property type="term" value="F:transmembrane transporter activity"/>
    <property type="evidence" value="ECO:0007669"/>
    <property type="project" value="InterPro"/>
</dbReference>
<evidence type="ECO:0000313" key="8">
    <source>
        <dbReference type="EMBL" id="EIE22258.1"/>
    </source>
</evidence>
<feature type="transmembrane region" description="Helical" evidence="6">
    <location>
        <begin position="144"/>
        <end position="165"/>
    </location>
</feature>
<comment type="caution">
    <text evidence="8">The sequence shown here is derived from an EMBL/GenBank/DDBJ whole genome shotgun (WGS) entry which is preliminary data.</text>
</comment>
<feature type="transmembrane region" description="Helical" evidence="6">
    <location>
        <begin position="426"/>
        <end position="444"/>
    </location>
</feature>
<evidence type="ECO:0000256" key="6">
    <source>
        <dbReference type="SAM" id="Phobius"/>
    </source>
</evidence>
<feature type="transmembrane region" description="Helical" evidence="6">
    <location>
        <begin position="578"/>
        <end position="597"/>
    </location>
</feature>
<dbReference type="PROSITE" id="PS50850">
    <property type="entry name" value="MFS"/>
    <property type="match status" value="1"/>
</dbReference>
<evidence type="ECO:0000259" key="7">
    <source>
        <dbReference type="PROSITE" id="PS50850"/>
    </source>
</evidence>
<keyword evidence="5 6" id="KW-0472">Membrane</keyword>
<sequence length="627" mass="66012">MNITIAYTIGVYMSSFYSLGQLTTAFAWGTLSDMYGRKRFILMSNIVSTLSMLWFGLAPSYTSAAAARLVGGLFNCSFTNVRSMIGESTDFTSQAVAFGYLGLAFGVGTVLGPLVGGALSMPCENVGPGFPLCGEGHLNAIRPFFLPCLVTALVSAVAVASNVFLMSETLPRIVEARRAKQLEQEGEAIVPLLIDDLTPGQTVPDIEGGVPPPLEEPVSIADESAPHGSIPIGRSPANADRLPRSFRPKHIATSSPDDVPFLQLGTPFLMTSTVSANVADDMAEFEADNPGRWTEERFRSSSSGFFRRVTMDAAVSSLAAADVGADVLEDFEARGGGGRHVHAPAQPPRRVAPTHVSLLSRAIPRSVFADSEEGGASSPNGAQHPELEGIAEEQAPKPADVDAAENGQGSKPADEDPEKAWYKDPLVLLSCCGYMMICFMFNMLDELFPIFAAAPIATGGLSFSSSDLSLPLSVSGAALMVWSLFIFPTVQTALGAWMCAVTGLAVTVLLSVALGCTSFLAAAGLSHTAVLTALLAVMVLKVCAQQMCFPTSMAIVNRFAPAAYRGAVNGTAQSMASAVRALGPFLGGVMWAVFSGLDVPGHQLFPFVIISVTSAATVLLYQFLPRI</sequence>
<evidence type="ECO:0000256" key="2">
    <source>
        <dbReference type="ARBA" id="ARBA00022448"/>
    </source>
</evidence>
<dbReference type="Proteomes" id="UP000007264">
    <property type="component" value="Unassembled WGS sequence"/>
</dbReference>
<keyword evidence="3 6" id="KW-0812">Transmembrane</keyword>
<name>I0YV39_COCSC</name>
<dbReference type="InterPro" id="IPR001958">
    <property type="entry name" value="Tet-R_TetA/multi-R_MdtG-like"/>
</dbReference>
<feature type="domain" description="Major facilitator superfamily (MFS) profile" evidence="7">
    <location>
        <begin position="1"/>
        <end position="170"/>
    </location>
</feature>
<reference evidence="8 9" key="1">
    <citation type="journal article" date="2012" name="Genome Biol.">
        <title>The genome of the polar eukaryotic microalga coccomyxa subellipsoidea reveals traits of cold adaptation.</title>
        <authorList>
            <person name="Blanc G."/>
            <person name="Agarkova I."/>
            <person name="Grimwood J."/>
            <person name="Kuo A."/>
            <person name="Brueggeman A."/>
            <person name="Dunigan D."/>
            <person name="Gurnon J."/>
            <person name="Ladunga I."/>
            <person name="Lindquist E."/>
            <person name="Lucas S."/>
            <person name="Pangilinan J."/>
            <person name="Proschold T."/>
            <person name="Salamov A."/>
            <person name="Schmutz J."/>
            <person name="Weeks D."/>
            <person name="Yamada T."/>
            <person name="Claverie J.M."/>
            <person name="Grigoriev I."/>
            <person name="Van Etten J."/>
            <person name="Lomsadze A."/>
            <person name="Borodovsky M."/>
        </authorList>
    </citation>
    <scope>NUCLEOTIDE SEQUENCE [LARGE SCALE GENOMIC DNA]</scope>
    <source>
        <strain evidence="8 9">C-169</strain>
    </source>
</reference>
<dbReference type="AlphaFoldDB" id="I0YV39"/>
<keyword evidence="2" id="KW-0813">Transport</keyword>
<dbReference type="OrthoDB" id="10262656at2759"/>
<feature type="transmembrane region" description="Helical" evidence="6">
    <location>
        <begin position="6"/>
        <end position="28"/>
    </location>
</feature>
<evidence type="ECO:0000256" key="5">
    <source>
        <dbReference type="ARBA" id="ARBA00023136"/>
    </source>
</evidence>
<evidence type="ECO:0000256" key="3">
    <source>
        <dbReference type="ARBA" id="ARBA00022692"/>
    </source>
</evidence>
<dbReference type="InterPro" id="IPR036259">
    <property type="entry name" value="MFS_trans_sf"/>
</dbReference>
<feature type="transmembrane region" description="Helical" evidence="6">
    <location>
        <begin position="468"/>
        <end position="487"/>
    </location>
</feature>
<dbReference type="GO" id="GO:0016020">
    <property type="term" value="C:membrane"/>
    <property type="evidence" value="ECO:0007669"/>
    <property type="project" value="UniProtKB-SubCell"/>
</dbReference>
<comment type="subcellular location">
    <subcellularLocation>
        <location evidence="1">Membrane</location>
        <topology evidence="1">Multi-pass membrane protein</topology>
    </subcellularLocation>
</comment>
<dbReference type="SUPFAM" id="SSF103473">
    <property type="entry name" value="MFS general substrate transporter"/>
    <property type="match status" value="1"/>
</dbReference>
<feature type="transmembrane region" description="Helical" evidence="6">
    <location>
        <begin position="97"/>
        <end position="119"/>
    </location>
</feature>
<organism evidence="8 9">
    <name type="scientific">Coccomyxa subellipsoidea (strain C-169)</name>
    <name type="common">Green microalga</name>
    <dbReference type="NCBI Taxonomy" id="574566"/>
    <lineage>
        <taxon>Eukaryota</taxon>
        <taxon>Viridiplantae</taxon>
        <taxon>Chlorophyta</taxon>
        <taxon>core chlorophytes</taxon>
        <taxon>Trebouxiophyceae</taxon>
        <taxon>Trebouxiophyceae incertae sedis</taxon>
        <taxon>Coccomyxaceae</taxon>
        <taxon>Coccomyxa</taxon>
        <taxon>Coccomyxa subellipsoidea</taxon>
    </lineage>
</organism>
<dbReference type="Gene3D" id="1.20.1250.20">
    <property type="entry name" value="MFS general substrate transporter like domains"/>
    <property type="match status" value="2"/>
</dbReference>
<dbReference type="eggNOG" id="KOG2615">
    <property type="taxonomic scope" value="Eukaryota"/>
</dbReference>
<evidence type="ECO:0000256" key="1">
    <source>
        <dbReference type="ARBA" id="ARBA00004141"/>
    </source>
</evidence>
<dbReference type="KEGG" id="csl:COCSUDRAFT_66529"/>
<keyword evidence="4 6" id="KW-1133">Transmembrane helix</keyword>
<feature type="transmembrane region" description="Helical" evidence="6">
    <location>
        <begin position="603"/>
        <end position="624"/>
    </location>
</feature>
<dbReference type="RefSeq" id="XP_005646802.1">
    <property type="nucleotide sequence ID" value="XM_005646745.1"/>
</dbReference>
<feature type="transmembrane region" description="Helical" evidence="6">
    <location>
        <begin position="494"/>
        <end position="513"/>
    </location>
</feature>
<protein>
    <submittedName>
        <fullName evidence="8">MFS general substrate transporter</fullName>
    </submittedName>
</protein>
<dbReference type="InterPro" id="IPR020846">
    <property type="entry name" value="MFS_dom"/>
</dbReference>
<keyword evidence="9" id="KW-1185">Reference proteome</keyword>
<accession>I0YV39</accession>
<proteinExistence type="predicted"/>
<dbReference type="InterPro" id="IPR011701">
    <property type="entry name" value="MFS"/>
</dbReference>
<dbReference type="EMBL" id="AGSI01000010">
    <property type="protein sequence ID" value="EIE22258.1"/>
    <property type="molecule type" value="Genomic_DNA"/>
</dbReference>
<dbReference type="PRINTS" id="PR01035">
    <property type="entry name" value="TCRTETA"/>
</dbReference>
<dbReference type="PANTHER" id="PTHR23504:SF117">
    <property type="entry name" value="MAJOR FACILITATOR SUPERFAMILY PROTEIN"/>
    <property type="match status" value="1"/>
</dbReference>
<dbReference type="GeneID" id="17040498"/>
<evidence type="ECO:0000256" key="4">
    <source>
        <dbReference type="ARBA" id="ARBA00022989"/>
    </source>
</evidence>
<dbReference type="Pfam" id="PF07690">
    <property type="entry name" value="MFS_1"/>
    <property type="match status" value="1"/>
</dbReference>
<gene>
    <name evidence="8" type="ORF">COCSUDRAFT_66529</name>
</gene>
<evidence type="ECO:0000313" key="9">
    <source>
        <dbReference type="Proteomes" id="UP000007264"/>
    </source>
</evidence>
<dbReference type="PANTHER" id="PTHR23504">
    <property type="entry name" value="MAJOR FACILITATOR SUPERFAMILY DOMAIN-CONTAINING PROTEIN 10"/>
    <property type="match status" value="1"/>
</dbReference>